<dbReference type="EMBL" id="CP132976">
    <property type="protein sequence ID" value="WMD21630.1"/>
    <property type="molecule type" value="Genomic_DNA"/>
</dbReference>
<keyword evidence="1" id="KW-0812">Transmembrane</keyword>
<protein>
    <submittedName>
        <fullName evidence="2">DUF2938 domain-containing protein</fullName>
    </submittedName>
</protein>
<evidence type="ECO:0000313" key="2">
    <source>
        <dbReference type="EMBL" id="WMD21630.1"/>
    </source>
</evidence>
<evidence type="ECO:0000256" key="1">
    <source>
        <dbReference type="SAM" id="Phobius"/>
    </source>
</evidence>
<reference evidence="2 3" key="1">
    <citation type="submission" date="2023-08" db="EMBL/GenBank/DDBJ databases">
        <title>Achromobacter seleniivolatilans sp. nov., isolated from seleniferous soil.</title>
        <authorList>
            <person name="Zhang S."/>
            <person name="Li K."/>
            <person name="Peng J."/>
            <person name="Zhao Q."/>
            <person name="Wang H."/>
            <person name="Guo Y."/>
        </authorList>
    </citation>
    <scope>NUCLEOTIDE SEQUENCE [LARGE SCALE GENOMIC DNA]</scope>
    <source>
        <strain evidence="2 3">R39</strain>
    </source>
</reference>
<dbReference type="InterPro" id="IPR021329">
    <property type="entry name" value="DUF2938"/>
</dbReference>
<accession>A0ABY9M4J8</accession>
<dbReference type="Pfam" id="PF11158">
    <property type="entry name" value="DUF2938"/>
    <property type="match status" value="1"/>
</dbReference>
<feature type="transmembrane region" description="Helical" evidence="1">
    <location>
        <begin position="99"/>
        <end position="117"/>
    </location>
</feature>
<proteinExistence type="predicted"/>
<gene>
    <name evidence="2" type="ORF">RAS12_04430</name>
</gene>
<name>A0ABY9M4J8_9BURK</name>
<dbReference type="Proteomes" id="UP001234798">
    <property type="component" value="Chromosome"/>
</dbReference>
<keyword evidence="1" id="KW-0472">Membrane</keyword>
<feature type="transmembrane region" description="Helical" evidence="1">
    <location>
        <begin position="70"/>
        <end position="93"/>
    </location>
</feature>
<keyword evidence="3" id="KW-1185">Reference proteome</keyword>
<organism evidence="2 3">
    <name type="scientific">Achromobacter seleniivolatilans</name>
    <dbReference type="NCBI Taxonomy" id="3047478"/>
    <lineage>
        <taxon>Bacteria</taxon>
        <taxon>Pseudomonadati</taxon>
        <taxon>Pseudomonadota</taxon>
        <taxon>Betaproteobacteria</taxon>
        <taxon>Burkholderiales</taxon>
        <taxon>Alcaligenaceae</taxon>
        <taxon>Achromobacter</taxon>
    </lineage>
</organism>
<dbReference type="RefSeq" id="WP_306945512.1">
    <property type="nucleotide sequence ID" value="NZ_CP132976.1"/>
</dbReference>
<evidence type="ECO:0000313" key="3">
    <source>
        <dbReference type="Proteomes" id="UP001234798"/>
    </source>
</evidence>
<keyword evidence="1" id="KW-1133">Transmembrane helix</keyword>
<feature type="transmembrane region" description="Helical" evidence="1">
    <location>
        <begin position="138"/>
        <end position="160"/>
    </location>
</feature>
<feature type="transmembrane region" description="Helical" evidence="1">
    <location>
        <begin position="6"/>
        <end position="27"/>
    </location>
</feature>
<sequence>MTTWEVTARIVLMGAGATMVMDAWAMLMKQLGVPTLNWAFVGRWVGHLFHGKFAHERIGQSRPIPGELALGWFTHYAVGIAFAALLAGIQGMVWLNAPTLLPALTIGIATVAVPLFVMQPAMGAGFASAKTPTPIKNCLRSVATHAVFGLGLYLSAAVIARV</sequence>